<evidence type="ECO:0000259" key="6">
    <source>
        <dbReference type="PROSITE" id="PS50041"/>
    </source>
</evidence>
<dbReference type="PANTHER" id="PTHR46490">
    <property type="entry name" value="C-TYPE LECTIN DOMAIN FAMILY 12 MEMBER A-RELATED"/>
    <property type="match status" value="1"/>
</dbReference>
<dbReference type="PROSITE" id="PS50041">
    <property type="entry name" value="C_TYPE_LECTIN_2"/>
    <property type="match status" value="1"/>
</dbReference>
<evidence type="ECO:0000256" key="2">
    <source>
        <dbReference type="ARBA" id="ARBA00023157"/>
    </source>
</evidence>
<evidence type="ECO:0000256" key="4">
    <source>
        <dbReference type="SAM" id="Coils"/>
    </source>
</evidence>
<sequence>MIKVKIMEEELNYVALTFKTQGTSTHEKPNEMEVIYDVVKTEEQERNTSSVVPENGKKAQLCTGLHLVAAGSGILCVILLFGVTALGIYLNTVMSELSSENIKLTGRERQLERKAEELTRERDRLNWTIEAILEYDNFRVNAYCPQKVCKPCLDGWVQFQSNCYLFSKADYYSRKVWKKGLDECRQTNANLVVIDSQEEQEFISNHTIYSSEYQGYWIGLSNKNPVNTWMWVDGSNITVSFWKTEEDRKDSCALSLNHADSLAKWDKVTCDSWNPWICETRAVIKPD</sequence>
<dbReference type="Ensembl" id="ENSMAMT00000015323.2">
    <property type="protein sequence ID" value="ENSMAMP00000014907.1"/>
    <property type="gene ID" value="ENSMAMG00000010114.2"/>
</dbReference>
<dbReference type="Gene3D" id="3.10.100.10">
    <property type="entry name" value="Mannose-Binding Protein A, subunit A"/>
    <property type="match status" value="1"/>
</dbReference>
<keyword evidence="4" id="KW-0175">Coiled coil</keyword>
<dbReference type="InterPro" id="IPR001304">
    <property type="entry name" value="C-type_lectin-like"/>
</dbReference>
<evidence type="ECO:0000313" key="7">
    <source>
        <dbReference type="Ensembl" id="ENSMAMP00000014907.1"/>
    </source>
</evidence>
<dbReference type="SMART" id="SM00034">
    <property type="entry name" value="CLECT"/>
    <property type="match status" value="1"/>
</dbReference>
<dbReference type="GeneTree" id="ENSGT00940000162906"/>
<keyword evidence="5" id="KW-0472">Membrane</keyword>
<feature type="transmembrane region" description="Helical" evidence="5">
    <location>
        <begin position="67"/>
        <end position="90"/>
    </location>
</feature>
<dbReference type="Pfam" id="PF00059">
    <property type="entry name" value="Lectin_C"/>
    <property type="match status" value="1"/>
</dbReference>
<reference evidence="7" key="2">
    <citation type="submission" date="2025-09" db="UniProtKB">
        <authorList>
            <consortium name="Ensembl"/>
        </authorList>
    </citation>
    <scope>IDENTIFICATION</scope>
</reference>
<keyword evidence="5" id="KW-0812">Transmembrane</keyword>
<protein>
    <recommendedName>
        <fullName evidence="6">C-type lectin domain-containing protein</fullName>
    </recommendedName>
</protein>
<dbReference type="InterPro" id="IPR016187">
    <property type="entry name" value="CTDL_fold"/>
</dbReference>
<keyword evidence="3" id="KW-0325">Glycoprotein</keyword>
<evidence type="ECO:0000256" key="1">
    <source>
        <dbReference type="ARBA" id="ARBA00022734"/>
    </source>
</evidence>
<feature type="domain" description="C-type lectin" evidence="6">
    <location>
        <begin position="159"/>
        <end position="279"/>
    </location>
</feature>
<dbReference type="InterPro" id="IPR052309">
    <property type="entry name" value="C-type_Lectin_Domain_Fam1"/>
</dbReference>
<dbReference type="SUPFAM" id="SSF56436">
    <property type="entry name" value="C-type lectin-like"/>
    <property type="match status" value="1"/>
</dbReference>
<accession>A0A3Q3LNX4</accession>
<reference evidence="7" key="1">
    <citation type="submission" date="2025-08" db="UniProtKB">
        <authorList>
            <consortium name="Ensembl"/>
        </authorList>
    </citation>
    <scope>IDENTIFICATION</scope>
</reference>
<evidence type="ECO:0000256" key="3">
    <source>
        <dbReference type="ARBA" id="ARBA00023180"/>
    </source>
</evidence>
<dbReference type="InterPro" id="IPR016186">
    <property type="entry name" value="C-type_lectin-like/link_sf"/>
</dbReference>
<evidence type="ECO:0000313" key="8">
    <source>
        <dbReference type="Proteomes" id="UP000261640"/>
    </source>
</evidence>
<proteinExistence type="predicted"/>
<name>A0A3Q3LNX4_9TELE</name>
<dbReference type="AlphaFoldDB" id="A0A3Q3LNX4"/>
<keyword evidence="8" id="KW-1185">Reference proteome</keyword>
<evidence type="ECO:0000256" key="5">
    <source>
        <dbReference type="SAM" id="Phobius"/>
    </source>
</evidence>
<dbReference type="Proteomes" id="UP000261640">
    <property type="component" value="Unplaced"/>
</dbReference>
<keyword evidence="5" id="KW-1133">Transmembrane helix</keyword>
<feature type="coiled-coil region" evidence="4">
    <location>
        <begin position="94"/>
        <end position="128"/>
    </location>
</feature>
<organism evidence="7 8">
    <name type="scientific">Mastacembelus armatus</name>
    <name type="common">zig-zag eel</name>
    <dbReference type="NCBI Taxonomy" id="205130"/>
    <lineage>
        <taxon>Eukaryota</taxon>
        <taxon>Metazoa</taxon>
        <taxon>Chordata</taxon>
        <taxon>Craniata</taxon>
        <taxon>Vertebrata</taxon>
        <taxon>Euteleostomi</taxon>
        <taxon>Actinopterygii</taxon>
        <taxon>Neopterygii</taxon>
        <taxon>Teleostei</taxon>
        <taxon>Neoteleostei</taxon>
        <taxon>Acanthomorphata</taxon>
        <taxon>Anabantaria</taxon>
        <taxon>Synbranchiformes</taxon>
        <taxon>Mastacembelidae</taxon>
        <taxon>Mastacembelus</taxon>
    </lineage>
</organism>
<keyword evidence="1" id="KW-0430">Lectin</keyword>
<dbReference type="PANTHER" id="PTHR46490:SF6">
    <property type="entry name" value="ASIALOGLYCOPROTEIN RECEPTOR 1-LIKE-RELATED"/>
    <property type="match status" value="1"/>
</dbReference>
<keyword evidence="2" id="KW-1015">Disulfide bond</keyword>
<dbReference type="GO" id="GO:0030246">
    <property type="term" value="F:carbohydrate binding"/>
    <property type="evidence" value="ECO:0007669"/>
    <property type="project" value="UniProtKB-KW"/>
</dbReference>